<dbReference type="PIRSF" id="PIRSF036696">
    <property type="entry name" value="ACY-1"/>
    <property type="match status" value="1"/>
</dbReference>
<dbReference type="Gene3D" id="1.10.150.900">
    <property type="match status" value="1"/>
</dbReference>
<feature type="binding site" evidence="2">
    <location>
        <position position="160"/>
    </location>
    <ligand>
        <name>Zn(2+)</name>
        <dbReference type="ChEBI" id="CHEBI:29105"/>
        <label>1</label>
    </ligand>
</feature>
<evidence type="ECO:0000256" key="2">
    <source>
        <dbReference type="PIRSR" id="PIRSR036696-2"/>
    </source>
</evidence>
<dbReference type="PANTHER" id="PTHR45892:SF1">
    <property type="entry name" value="AMINOACYLASE-1"/>
    <property type="match status" value="1"/>
</dbReference>
<dbReference type="Pfam" id="PF01546">
    <property type="entry name" value="Peptidase_M20"/>
    <property type="match status" value="1"/>
</dbReference>
<keyword evidence="4" id="KW-1185">Reference proteome</keyword>
<gene>
    <name evidence="3" type="ORF">RN001_011323</name>
</gene>
<dbReference type="GO" id="GO:0004046">
    <property type="term" value="F:aminoacylase activity"/>
    <property type="evidence" value="ECO:0007669"/>
    <property type="project" value="TreeGrafter"/>
</dbReference>
<dbReference type="InterPro" id="IPR052083">
    <property type="entry name" value="Aminoacylase-1_M20A"/>
</dbReference>
<dbReference type="PANTHER" id="PTHR45892">
    <property type="entry name" value="AMINOACYLASE-1"/>
    <property type="match status" value="1"/>
</dbReference>
<evidence type="ECO:0000256" key="1">
    <source>
        <dbReference type="PIRSR" id="PIRSR036696-1"/>
    </source>
</evidence>
<evidence type="ECO:0000313" key="3">
    <source>
        <dbReference type="EMBL" id="KAK4878817.1"/>
    </source>
</evidence>
<dbReference type="Proteomes" id="UP001353858">
    <property type="component" value="Unassembled WGS sequence"/>
</dbReference>
<feature type="binding site" evidence="2">
    <location>
        <position position="133"/>
    </location>
    <ligand>
        <name>Zn(2+)</name>
        <dbReference type="ChEBI" id="CHEBI:29105"/>
        <label>2</label>
    </ligand>
</feature>
<comment type="cofactor">
    <cofactor evidence="2">
        <name>Zn(2+)</name>
        <dbReference type="ChEBI" id="CHEBI:29105"/>
    </cofactor>
    <text evidence="2">Binds 2 Zn(2+) ions per subunit.</text>
</comment>
<feature type="active site" evidence="1">
    <location>
        <position position="83"/>
    </location>
</feature>
<dbReference type="EMBL" id="JARPUR010000004">
    <property type="protein sequence ID" value="KAK4878817.1"/>
    <property type="molecule type" value="Genomic_DNA"/>
</dbReference>
<keyword evidence="2" id="KW-0479">Metal-binding</keyword>
<dbReference type="GO" id="GO:0046872">
    <property type="term" value="F:metal ion binding"/>
    <property type="evidence" value="ECO:0007669"/>
    <property type="project" value="UniProtKB-KW"/>
</dbReference>
<protein>
    <submittedName>
        <fullName evidence="3">Uncharacterized protein</fullName>
    </submittedName>
</protein>
<dbReference type="AlphaFoldDB" id="A0AAN7P7S0"/>
<dbReference type="InterPro" id="IPR002933">
    <property type="entry name" value="Peptidase_M20"/>
</dbReference>
<proteinExistence type="predicted"/>
<dbReference type="SUPFAM" id="SSF53187">
    <property type="entry name" value="Zn-dependent exopeptidases"/>
    <property type="match status" value="1"/>
</dbReference>
<keyword evidence="2" id="KW-0862">Zinc</keyword>
<accession>A0AAN7P7S0</accession>
<dbReference type="SUPFAM" id="SSF55031">
    <property type="entry name" value="Bacterial exopeptidase dimerisation domain"/>
    <property type="match status" value="1"/>
</dbReference>
<evidence type="ECO:0000313" key="4">
    <source>
        <dbReference type="Proteomes" id="UP001353858"/>
    </source>
</evidence>
<dbReference type="InterPro" id="IPR036264">
    <property type="entry name" value="Bact_exopeptidase_dim_dom"/>
</dbReference>
<comment type="caution">
    <text evidence="3">The sequence shown here is derived from an EMBL/GenBank/DDBJ whole genome shotgun (WGS) entry which is preliminary data.</text>
</comment>
<dbReference type="Gene3D" id="3.30.70.360">
    <property type="match status" value="1"/>
</dbReference>
<sequence>MVNTKQIDLNASAVENFKQYLRIVSEVPNFNYELCVVFLAKLAKDLELLFNIFRINPNRPSVVLTWLGTTPHLESVMLNCRMDAKELGTPCEDIKTHCAGIQYLEVIRRLKHKGFKPKRTVHVGFLSGTNNFEQTKVESTKEFTKSSQFKLLNVGFVIDEGIPSEDDVLTAYCDNKRCWRFAIHCFGTYGDAALPLEDTAGQKVQFLLNKFYQFRNDQKEAQHKVQGCEDFITVNLTMMKGGTHISRIPKKLTLSFDTRCPLDKFDKFSNLVSTWCSEAGDDVEIENFVKEVGEHYATLKNTNPFWMALKASVEKMKIKLKIRTTSNQIDSSKFRAVGIPTVSFSPNRKVPKSTSDESLNIKVFLEGIAVLEEVIAAVVSV</sequence>
<name>A0AAN7P7S0_9COLE</name>
<dbReference type="Gene3D" id="3.40.630.10">
    <property type="entry name" value="Zn peptidases"/>
    <property type="match status" value="1"/>
</dbReference>
<reference evidence="4" key="1">
    <citation type="submission" date="2023-01" db="EMBL/GenBank/DDBJ databases">
        <title>Key to firefly adult light organ development and bioluminescence: homeobox transcription factors regulate luciferase expression and transportation to peroxisome.</title>
        <authorList>
            <person name="Fu X."/>
        </authorList>
    </citation>
    <scope>NUCLEOTIDE SEQUENCE [LARGE SCALE GENOMIC DNA]</scope>
</reference>
<organism evidence="3 4">
    <name type="scientific">Aquatica leii</name>
    <dbReference type="NCBI Taxonomy" id="1421715"/>
    <lineage>
        <taxon>Eukaryota</taxon>
        <taxon>Metazoa</taxon>
        <taxon>Ecdysozoa</taxon>
        <taxon>Arthropoda</taxon>
        <taxon>Hexapoda</taxon>
        <taxon>Insecta</taxon>
        <taxon>Pterygota</taxon>
        <taxon>Neoptera</taxon>
        <taxon>Endopterygota</taxon>
        <taxon>Coleoptera</taxon>
        <taxon>Polyphaga</taxon>
        <taxon>Elateriformia</taxon>
        <taxon>Elateroidea</taxon>
        <taxon>Lampyridae</taxon>
        <taxon>Luciolinae</taxon>
        <taxon>Aquatica</taxon>
    </lineage>
</organism>